<reference evidence="13 14" key="1">
    <citation type="submission" date="2019-07" db="EMBL/GenBank/DDBJ databases">
        <title>Whole genome shotgun sequence of Skermanella aerolata NBRC 106429.</title>
        <authorList>
            <person name="Hosoyama A."/>
            <person name="Uohara A."/>
            <person name="Ohji S."/>
            <person name="Ichikawa N."/>
        </authorList>
    </citation>
    <scope>NUCLEOTIDE SEQUENCE [LARGE SCALE GENOMIC DNA]</scope>
    <source>
        <strain evidence="13 14">NBRC 106429</strain>
    </source>
</reference>
<evidence type="ECO:0000256" key="9">
    <source>
        <dbReference type="RuleBase" id="RU369116"/>
    </source>
</evidence>
<organism evidence="13 14">
    <name type="scientific">Skermanella aerolata</name>
    <dbReference type="NCBI Taxonomy" id="393310"/>
    <lineage>
        <taxon>Bacteria</taxon>
        <taxon>Pseudomonadati</taxon>
        <taxon>Pseudomonadota</taxon>
        <taxon>Alphaproteobacteria</taxon>
        <taxon>Rhodospirillales</taxon>
        <taxon>Azospirillaceae</taxon>
        <taxon>Skermanella</taxon>
    </lineage>
</organism>
<evidence type="ECO:0000259" key="11">
    <source>
        <dbReference type="PROSITE" id="PS50893"/>
    </source>
</evidence>
<evidence type="ECO:0000256" key="4">
    <source>
        <dbReference type="ARBA" id="ARBA00022840"/>
    </source>
</evidence>
<dbReference type="EMBL" id="BJYZ01000048">
    <property type="protein sequence ID" value="GEO42689.1"/>
    <property type="molecule type" value="Genomic_DNA"/>
</dbReference>
<dbReference type="SMART" id="SM00382">
    <property type="entry name" value="AAA"/>
    <property type="match status" value="1"/>
</dbReference>
<evidence type="ECO:0000313" key="14">
    <source>
        <dbReference type="Proteomes" id="UP000321523"/>
    </source>
</evidence>
<dbReference type="RefSeq" id="WP_084721392.1">
    <property type="nucleotide sequence ID" value="NZ_BJYZ01000048.1"/>
</dbReference>
<dbReference type="SUPFAM" id="SSF54631">
    <property type="entry name" value="CBS-domain pair"/>
    <property type="match status" value="1"/>
</dbReference>
<dbReference type="GO" id="GO:0031460">
    <property type="term" value="P:glycine betaine transport"/>
    <property type="evidence" value="ECO:0007669"/>
    <property type="project" value="InterPro"/>
</dbReference>
<dbReference type="GO" id="GO:0015418">
    <property type="term" value="F:ABC-type quaternary ammonium compound transporting activity"/>
    <property type="evidence" value="ECO:0007669"/>
    <property type="project" value="UniProtKB-EC"/>
</dbReference>
<dbReference type="PANTHER" id="PTHR43869">
    <property type="entry name" value="GLYCINE BETAINE/PROLINE BETAINE TRANSPORT SYSTEM ATP-BINDING PROTEIN PROV"/>
    <property type="match status" value="1"/>
</dbReference>
<comment type="subcellular location">
    <subcellularLocation>
        <location evidence="9">Cell inner membrane</location>
        <topology evidence="9">Peripheral membrane protein</topology>
    </subcellularLocation>
</comment>
<keyword evidence="8" id="KW-0129">CBS domain</keyword>
<keyword evidence="9" id="KW-1003">Cell membrane</keyword>
<dbReference type="SUPFAM" id="SSF52540">
    <property type="entry name" value="P-loop containing nucleoside triphosphate hydrolases"/>
    <property type="match status" value="1"/>
</dbReference>
<dbReference type="Pfam" id="PF00005">
    <property type="entry name" value="ABC_tran"/>
    <property type="match status" value="1"/>
</dbReference>
<evidence type="ECO:0000256" key="6">
    <source>
        <dbReference type="ARBA" id="ARBA00051811"/>
    </source>
</evidence>
<evidence type="ECO:0000256" key="1">
    <source>
        <dbReference type="ARBA" id="ARBA00005417"/>
    </source>
</evidence>
<proteinExistence type="inferred from homology"/>
<dbReference type="OrthoDB" id="9802264at2"/>
<dbReference type="NCBIfam" id="TIGR01186">
    <property type="entry name" value="proV"/>
    <property type="match status" value="1"/>
</dbReference>
<dbReference type="GO" id="GO:0005524">
    <property type="term" value="F:ATP binding"/>
    <property type="evidence" value="ECO:0007669"/>
    <property type="project" value="UniProtKB-UniRule"/>
</dbReference>
<keyword evidence="3 9" id="KW-0547">Nucleotide-binding</keyword>
<dbReference type="InterPro" id="IPR046342">
    <property type="entry name" value="CBS_dom_sf"/>
</dbReference>
<dbReference type="InterPro" id="IPR051921">
    <property type="entry name" value="ABC_osmolyte_uptake_ATP-bind"/>
</dbReference>
<protein>
    <recommendedName>
        <fullName evidence="9">Quaternary amine transport ATP-binding protein</fullName>
        <ecNumber evidence="9">7.6.2.9</ecNumber>
    </recommendedName>
</protein>
<evidence type="ECO:0000256" key="10">
    <source>
        <dbReference type="SAM" id="MobiDB-lite"/>
    </source>
</evidence>
<comment type="similarity">
    <text evidence="1 9">Belongs to the ABC transporter superfamily.</text>
</comment>
<comment type="subunit">
    <text evidence="7">The complex is probably composed of two ATP-binding proteins (TmoW), two transmembrane proteins (TmoV) and a solute-binding protein (TmoX).</text>
</comment>
<dbReference type="PROSITE" id="PS50893">
    <property type="entry name" value="ABC_TRANSPORTER_2"/>
    <property type="match status" value="1"/>
</dbReference>
<evidence type="ECO:0000256" key="7">
    <source>
        <dbReference type="ARBA" id="ARBA00061968"/>
    </source>
</evidence>
<dbReference type="InterPro" id="IPR005892">
    <property type="entry name" value="Gly-betaine_transp_ATP-bd"/>
</dbReference>
<dbReference type="FunFam" id="3.40.50.300:FF:000201">
    <property type="entry name" value="Glycine betaine/L-proline ABC transporter ATP-binding protein"/>
    <property type="match status" value="1"/>
</dbReference>
<feature type="region of interest" description="Disordered" evidence="10">
    <location>
        <begin position="1"/>
        <end position="53"/>
    </location>
</feature>
<keyword evidence="5" id="KW-0029">Amino-acid transport</keyword>
<gene>
    <name evidence="13" type="primary">proV</name>
    <name evidence="13" type="ORF">SAE02_68370</name>
</gene>
<comment type="subunit">
    <text evidence="9">The complex is probably composed of two ATP-binding proteins, two transmembrane proteins and a solute-binding protein.</text>
</comment>
<dbReference type="PROSITE" id="PS00211">
    <property type="entry name" value="ABC_TRANSPORTER_1"/>
    <property type="match status" value="1"/>
</dbReference>
<dbReference type="EC" id="7.6.2.9" evidence="9"/>
<dbReference type="PANTHER" id="PTHR43869:SF1">
    <property type="entry name" value="GLYCINE BETAINE_PROLINE BETAINE TRANSPORT SYSTEM ATP-BINDING PROTEIN PROV"/>
    <property type="match status" value="1"/>
</dbReference>
<dbReference type="GO" id="GO:0006970">
    <property type="term" value="P:response to osmotic stress"/>
    <property type="evidence" value="ECO:0007669"/>
    <property type="project" value="UniProtKB-ARBA"/>
</dbReference>
<feature type="domain" description="ABC transporter" evidence="11">
    <location>
        <begin position="82"/>
        <end position="318"/>
    </location>
</feature>
<evidence type="ECO:0000313" key="13">
    <source>
        <dbReference type="EMBL" id="GEO42689.1"/>
    </source>
</evidence>
<name>A0A512E1T3_9PROT</name>
<dbReference type="CDD" id="cd03294">
    <property type="entry name" value="ABC_Pro_Gly_Betaine"/>
    <property type="match status" value="1"/>
</dbReference>
<dbReference type="Pfam" id="PF00571">
    <property type="entry name" value="CBS"/>
    <property type="match status" value="1"/>
</dbReference>
<keyword evidence="2 9" id="KW-0813">Transport</keyword>
<feature type="domain" description="CBS" evidence="12">
    <location>
        <begin position="397"/>
        <end position="450"/>
    </location>
</feature>
<evidence type="ECO:0000256" key="5">
    <source>
        <dbReference type="ARBA" id="ARBA00022970"/>
    </source>
</evidence>
<dbReference type="InterPro" id="IPR017871">
    <property type="entry name" value="ABC_transporter-like_CS"/>
</dbReference>
<comment type="caution">
    <text evidence="13">The sequence shown here is derived from an EMBL/GenBank/DDBJ whole genome shotgun (WGS) entry which is preliminary data.</text>
</comment>
<keyword evidence="4 9" id="KW-0067">ATP-binding</keyword>
<dbReference type="Gene3D" id="3.40.50.300">
    <property type="entry name" value="P-loop containing nucleotide triphosphate hydrolases"/>
    <property type="match status" value="1"/>
</dbReference>
<accession>A0A512E1T3</accession>
<keyword evidence="9" id="KW-0472">Membrane</keyword>
<dbReference type="InterPro" id="IPR000644">
    <property type="entry name" value="CBS_dom"/>
</dbReference>
<dbReference type="Gene3D" id="3.10.580.10">
    <property type="entry name" value="CBS-domain"/>
    <property type="match status" value="1"/>
</dbReference>
<keyword evidence="9" id="KW-0997">Cell inner membrane</keyword>
<evidence type="ECO:0000256" key="2">
    <source>
        <dbReference type="ARBA" id="ARBA00022448"/>
    </source>
</evidence>
<dbReference type="GO" id="GO:0006865">
    <property type="term" value="P:amino acid transport"/>
    <property type="evidence" value="ECO:0007669"/>
    <property type="project" value="UniProtKB-UniRule"/>
</dbReference>
<dbReference type="NCBIfam" id="NF007480">
    <property type="entry name" value="PRK10070.1"/>
    <property type="match status" value="1"/>
</dbReference>
<dbReference type="InterPro" id="IPR003593">
    <property type="entry name" value="AAA+_ATPase"/>
</dbReference>
<dbReference type="GO" id="GO:0016887">
    <property type="term" value="F:ATP hydrolysis activity"/>
    <property type="evidence" value="ECO:0007669"/>
    <property type="project" value="UniProtKB-UniRule"/>
</dbReference>
<sequence length="450" mass="49595">MKAAFEGIPNQDPASTAPLPSYPAPNGATPTPKPNGSATVARPINSKSQASSTGEVRLDVSNVYKIFSDDPKPALDMLYAGATKDEVFKKLGVTVGVKDASFQVRSGEIFVIMGLSGSGKSTMIRLLNRLIEPSAGKIVFDGRDLVTMSRKELIAVRRKDMSMVFQSFALMPHLTALDNAAFGLEIAGVPKPKRHEAAMEALKQVGLDQYHARYPREMSGGMQQRVGLARALANNPTIMLMDEAFSALDPLIRTEMQDELLRLQREHKRTIIFISHDLDEAMRIGDRIAIMEGGNIVQVGTPFEILRNPADDYVRSFFRNVDVSRVLRAGDVARFEEEKTVIRVPGVLQPALEQLTGSKNEYGYVRDHDNNYQGTVSRDSLERAITEEGQPRFVHAFLPDIDPVHAEQPLHDVMRTVASAECAVPVVDDENKFLGAISPATLLKTLNREK</sequence>
<evidence type="ECO:0000256" key="3">
    <source>
        <dbReference type="ARBA" id="ARBA00022741"/>
    </source>
</evidence>
<dbReference type="InterPro" id="IPR003439">
    <property type="entry name" value="ABC_transporter-like_ATP-bd"/>
</dbReference>
<comment type="catalytic activity">
    <reaction evidence="6">
        <text>a quaternary ammonium(out) + ATP + H2O = a quaternary ammonium(in) + ADP + phosphate + H(+)</text>
        <dbReference type="Rhea" id="RHEA:11036"/>
        <dbReference type="ChEBI" id="CHEBI:15377"/>
        <dbReference type="ChEBI" id="CHEBI:15378"/>
        <dbReference type="ChEBI" id="CHEBI:30616"/>
        <dbReference type="ChEBI" id="CHEBI:35267"/>
        <dbReference type="ChEBI" id="CHEBI:43474"/>
        <dbReference type="ChEBI" id="CHEBI:456216"/>
        <dbReference type="EC" id="7.6.2.9"/>
    </reaction>
    <physiologicalReaction direction="left-to-right" evidence="6">
        <dbReference type="Rhea" id="RHEA:11037"/>
    </physiologicalReaction>
</comment>
<evidence type="ECO:0000256" key="8">
    <source>
        <dbReference type="PROSITE-ProRule" id="PRU00703"/>
    </source>
</evidence>
<evidence type="ECO:0000259" key="12">
    <source>
        <dbReference type="PROSITE" id="PS51371"/>
    </source>
</evidence>
<keyword evidence="14" id="KW-1185">Reference proteome</keyword>
<dbReference type="InterPro" id="IPR027417">
    <property type="entry name" value="P-loop_NTPase"/>
</dbReference>
<dbReference type="GO" id="GO:0005886">
    <property type="term" value="C:plasma membrane"/>
    <property type="evidence" value="ECO:0007669"/>
    <property type="project" value="UniProtKB-SubCell"/>
</dbReference>
<dbReference type="Proteomes" id="UP000321523">
    <property type="component" value="Unassembled WGS sequence"/>
</dbReference>
<dbReference type="PROSITE" id="PS51371">
    <property type="entry name" value="CBS"/>
    <property type="match status" value="1"/>
</dbReference>
<dbReference type="AlphaFoldDB" id="A0A512E1T3"/>